<dbReference type="HOGENOM" id="CLU_2807253_0_0_9"/>
<evidence type="ECO:0000313" key="2">
    <source>
        <dbReference type="EMBL" id="AEO05671.1"/>
    </source>
</evidence>
<keyword evidence="1" id="KW-0472">Membrane</keyword>
<dbReference type="Proteomes" id="UP000001288">
    <property type="component" value="Chromosome"/>
</dbReference>
<organism evidence="2 3">
    <name type="scientific">Listeria monocytogenes serotype 1/2a (strain 10403S)</name>
    <dbReference type="NCBI Taxonomy" id="393133"/>
    <lineage>
        <taxon>Bacteria</taxon>
        <taxon>Bacillati</taxon>
        <taxon>Bacillota</taxon>
        <taxon>Bacilli</taxon>
        <taxon>Bacillales</taxon>
        <taxon>Listeriaceae</taxon>
        <taxon>Listeria</taxon>
    </lineage>
</organism>
<dbReference type="KEGG" id="lmt:LMRG_00356"/>
<proteinExistence type="predicted"/>
<evidence type="ECO:0000313" key="3">
    <source>
        <dbReference type="Proteomes" id="UP000001288"/>
    </source>
</evidence>
<gene>
    <name evidence="2" type="ordered locus">LMRG_00356</name>
</gene>
<protein>
    <submittedName>
        <fullName evidence="2">Uncharacterized protein</fullName>
    </submittedName>
</protein>
<dbReference type="EMBL" id="CP002002">
    <property type="protein sequence ID" value="AEO05671.1"/>
    <property type="molecule type" value="Genomic_DNA"/>
</dbReference>
<evidence type="ECO:0000256" key="1">
    <source>
        <dbReference type="SAM" id="Phobius"/>
    </source>
</evidence>
<keyword evidence="1" id="KW-1133">Transmembrane helix</keyword>
<sequence length="67" mass="7776">MFTTILFQFDVKRFSVKLEGRHKVMGGMKMGNKKVKRKLGANIWWILILAILIIFVAYLVMGYVAKI</sequence>
<keyword evidence="1" id="KW-0812">Transmembrane</keyword>
<dbReference type="AlphaFoldDB" id="A0A0H3GAI4"/>
<feature type="transmembrane region" description="Helical" evidence="1">
    <location>
        <begin position="43"/>
        <end position="65"/>
    </location>
</feature>
<reference evidence="3" key="1">
    <citation type="submission" date="2010-04" db="EMBL/GenBank/DDBJ databases">
        <title>The genome sequence of Listeria monocytogenes strain 10403S.</title>
        <authorList>
            <consortium name="The Broad Institute Genome Sequencing Platform"/>
            <consortium name="The Broad Institute Genome Sequencing Center for Infectious Disease."/>
            <person name="Borowsky M."/>
            <person name="Borodovsky M."/>
            <person name="Young S.K."/>
            <person name="Zeng Q."/>
            <person name="Koehrsen M."/>
            <person name="Fitzgerald M."/>
            <person name="Wiedmann M."/>
            <person name="Swaminathan B."/>
            <person name="Lauer P."/>
            <person name="Portnoy D."/>
            <person name="Cossart P."/>
            <person name="Buchrieser C."/>
            <person name="Higgins D."/>
            <person name="Abouelleil A."/>
            <person name="Alvarado L."/>
            <person name="Arachchi H.M."/>
            <person name="Berlin A."/>
            <person name="Borenstein D."/>
            <person name="Brown A."/>
            <person name="Chapman S.B."/>
            <person name="Chen Z."/>
            <person name="Dunbar C.D."/>
            <person name="Engels R."/>
            <person name="Freedman E."/>
            <person name="Gearin G."/>
            <person name="Gellesch M."/>
            <person name="Goldberg J."/>
            <person name="Griggs A."/>
            <person name="Gujja S."/>
            <person name="Heilman E."/>
            <person name="Heiman D."/>
            <person name="Howarth C."/>
            <person name="Jen D."/>
            <person name="Larson L."/>
            <person name="Lui A."/>
            <person name="MacDonald J."/>
            <person name="Mehta T."/>
            <person name="Montmayeur A."/>
            <person name="Neiman D."/>
            <person name="Park D."/>
            <person name="Pearson M."/>
            <person name="Priest M."/>
            <person name="Richards J."/>
            <person name="Roberts A."/>
            <person name="Saif S."/>
            <person name="Shea T."/>
            <person name="Shenoy N."/>
            <person name="Sisk P."/>
            <person name="Stolte C."/>
            <person name="Sykes S."/>
            <person name="Walk T."/>
            <person name="White J."/>
            <person name="Yandava C."/>
            <person name="Haas B."/>
            <person name="Nusbaum C."/>
            <person name="Birren B."/>
        </authorList>
    </citation>
    <scope>NUCLEOTIDE SEQUENCE [LARGE SCALE GENOMIC DNA]</scope>
    <source>
        <strain evidence="3">10403S</strain>
    </source>
</reference>
<accession>A0A0H3GAI4</accession>
<name>A0A0H3GAI4_LISM4</name>